<protein>
    <submittedName>
        <fullName evidence="4">Uncharacterized protein</fullName>
    </submittedName>
</protein>
<feature type="compositionally biased region" description="Polar residues" evidence="1">
    <location>
        <begin position="517"/>
        <end position="527"/>
    </location>
</feature>
<evidence type="ECO:0000313" key="4">
    <source>
        <dbReference type="EMBL" id="PNS21000.1"/>
    </source>
</evidence>
<keyword evidence="2" id="KW-0812">Transmembrane</keyword>
<evidence type="ECO:0000313" key="5">
    <source>
        <dbReference type="Proteomes" id="UP000243797"/>
    </source>
</evidence>
<comment type="caution">
    <text evidence="4">The sequence shown here is derived from an EMBL/GenBank/DDBJ whole genome shotgun (WGS) entry which is preliminary data.</text>
</comment>
<proteinExistence type="predicted"/>
<name>A0A2K1R185_9PEZI</name>
<feature type="transmembrane region" description="Helical" evidence="2">
    <location>
        <begin position="304"/>
        <end position="324"/>
    </location>
</feature>
<dbReference type="STRING" id="2082308.A0A2K1R185"/>
<evidence type="ECO:0000256" key="1">
    <source>
        <dbReference type="SAM" id="MobiDB-lite"/>
    </source>
</evidence>
<accession>A0A2K1R185</accession>
<keyword evidence="2" id="KW-1133">Transmembrane helix</keyword>
<organism evidence="4 5">
    <name type="scientific">Sphaceloma murrayae</name>
    <dbReference type="NCBI Taxonomy" id="2082308"/>
    <lineage>
        <taxon>Eukaryota</taxon>
        <taxon>Fungi</taxon>
        <taxon>Dikarya</taxon>
        <taxon>Ascomycota</taxon>
        <taxon>Pezizomycotina</taxon>
        <taxon>Dothideomycetes</taxon>
        <taxon>Dothideomycetidae</taxon>
        <taxon>Myriangiales</taxon>
        <taxon>Elsinoaceae</taxon>
        <taxon>Sphaceloma</taxon>
    </lineage>
</organism>
<evidence type="ECO:0000256" key="3">
    <source>
        <dbReference type="SAM" id="SignalP"/>
    </source>
</evidence>
<keyword evidence="3" id="KW-0732">Signal</keyword>
<feature type="chain" id="PRO_5014471838" evidence="3">
    <location>
        <begin position="23"/>
        <end position="535"/>
    </location>
</feature>
<dbReference type="InParanoid" id="A0A2K1R185"/>
<feature type="region of interest" description="Disordered" evidence="1">
    <location>
        <begin position="496"/>
        <end position="535"/>
    </location>
</feature>
<dbReference type="Proteomes" id="UP000243797">
    <property type="component" value="Unassembled WGS sequence"/>
</dbReference>
<dbReference type="EMBL" id="NKHZ01000015">
    <property type="protein sequence ID" value="PNS21000.1"/>
    <property type="molecule type" value="Genomic_DNA"/>
</dbReference>
<gene>
    <name evidence="4" type="ORF">CAC42_3337</name>
</gene>
<keyword evidence="5" id="KW-1185">Reference proteome</keyword>
<feature type="compositionally biased region" description="Low complexity" evidence="1">
    <location>
        <begin position="496"/>
        <end position="506"/>
    </location>
</feature>
<evidence type="ECO:0000256" key="2">
    <source>
        <dbReference type="SAM" id="Phobius"/>
    </source>
</evidence>
<feature type="signal peptide" evidence="3">
    <location>
        <begin position="1"/>
        <end position="22"/>
    </location>
</feature>
<dbReference type="OrthoDB" id="4225201at2759"/>
<sequence length="535" mass="58558">MRSFFACALVSFLSSHIFPSSAAPAVALRPKAPRQLQLSTIHTASAAVNRTDLRSEAKIQGAVIATTSDNVNQAIAIECQGCVDGADVYPVFDFGLRPDSVEGCSVTFNLNGTTAQLSRASPSSSVSILTPQAHVYLLKVELACGPYPDAQPLVVSVSIQEVDGKSPAVRPGFEAHLLDSRISRLSLLDPLTKSNTGGVQAARSGLKVENANSSSTSAPGTEKDCELHECLIQGVLSHVTSALKVGRFESFKGRVQSVMKDIKSYATCHKEKQQSVEEPLRPASSLIDTSNGPLKKLADAQSPLVVALEALASLLGLSGLLFFIRRRYCSLRRRVERLADREERMKAKEYRRAARKEAWRRRWANLKKTCTCCFGSYEYTPEDEEKCALVAEATDEGVDGEIETSLDQLDGLRYAHEIVEEMVRSRRRQANAPAPFTSSSSLIHPVDIAFHYANIHDTRSRASSLPSYNSDILPDYSSQPEVAEIERNVRIVNNFRRAASPASSDASSRRTPDSSIPDISTRPSQETLRTDPEFR</sequence>
<keyword evidence="2" id="KW-0472">Membrane</keyword>
<dbReference type="AlphaFoldDB" id="A0A2K1R185"/>
<reference evidence="4 5" key="1">
    <citation type="submission" date="2017-06" db="EMBL/GenBank/DDBJ databases">
        <title>Draft genome sequence of a variant of Elsinoe murrayae.</title>
        <authorList>
            <person name="Cheng Q."/>
        </authorList>
    </citation>
    <scope>NUCLEOTIDE SEQUENCE [LARGE SCALE GENOMIC DNA]</scope>
    <source>
        <strain evidence="4 5">CQ-2017a</strain>
    </source>
</reference>